<keyword evidence="5 7" id="KW-0648">Protein biosynthesis</keyword>
<accession>A0A7J6EFC4</accession>
<dbReference type="EMBL" id="JAATIP010000242">
    <property type="protein sequence ID" value="KAF4357004.1"/>
    <property type="molecule type" value="Genomic_DNA"/>
</dbReference>
<comment type="function">
    <text evidence="6 7">Removes the formyl group from the N-terminal Met of newly synthesized proteins.</text>
</comment>
<keyword evidence="7" id="KW-0809">Transit peptide</keyword>
<organism evidence="8 9">
    <name type="scientific">Cannabis sativa</name>
    <name type="common">Hemp</name>
    <name type="synonym">Marijuana</name>
    <dbReference type="NCBI Taxonomy" id="3483"/>
    <lineage>
        <taxon>Eukaryota</taxon>
        <taxon>Viridiplantae</taxon>
        <taxon>Streptophyta</taxon>
        <taxon>Embryophyta</taxon>
        <taxon>Tracheophyta</taxon>
        <taxon>Spermatophyta</taxon>
        <taxon>Magnoliopsida</taxon>
        <taxon>eudicotyledons</taxon>
        <taxon>Gunneridae</taxon>
        <taxon>Pentapetalae</taxon>
        <taxon>rosids</taxon>
        <taxon>fabids</taxon>
        <taxon>Rosales</taxon>
        <taxon>Cannabaceae</taxon>
        <taxon>Cannabis</taxon>
    </lineage>
</organism>
<reference evidence="8 9" key="1">
    <citation type="journal article" date="2020" name="bioRxiv">
        <title>Sequence and annotation of 42 cannabis genomes reveals extensive copy number variation in cannabinoid synthesis and pathogen resistance genes.</title>
        <authorList>
            <person name="Mckernan K.J."/>
            <person name="Helbert Y."/>
            <person name="Kane L.T."/>
            <person name="Ebling H."/>
            <person name="Zhang L."/>
            <person name="Liu B."/>
            <person name="Eaton Z."/>
            <person name="Mclaughlin S."/>
            <person name="Kingan S."/>
            <person name="Baybayan P."/>
            <person name="Concepcion G."/>
            <person name="Jordan M."/>
            <person name="Riva A."/>
            <person name="Barbazuk W."/>
            <person name="Harkins T."/>
        </authorList>
    </citation>
    <scope>NUCLEOTIDE SEQUENCE [LARGE SCALE GENOMIC DNA]</scope>
    <source>
        <strain evidence="9">cv. Jamaican Lion 4</strain>
        <tissue evidence="8">Leaf</tissue>
    </source>
</reference>
<comment type="similarity">
    <text evidence="1 7">Belongs to the polypeptide deformylase family.</text>
</comment>
<dbReference type="PANTHER" id="PTHR10458">
    <property type="entry name" value="PEPTIDE DEFORMYLASE"/>
    <property type="match status" value="1"/>
</dbReference>
<keyword evidence="7" id="KW-0934">Plastid</keyword>
<evidence type="ECO:0000313" key="8">
    <source>
        <dbReference type="EMBL" id="KAF4357004.1"/>
    </source>
</evidence>
<evidence type="ECO:0000256" key="4">
    <source>
        <dbReference type="ARBA" id="ARBA00022801"/>
    </source>
</evidence>
<dbReference type="EC" id="3.5.1.88" evidence="2 7"/>
<dbReference type="GO" id="GO:0009507">
    <property type="term" value="C:chloroplast"/>
    <property type="evidence" value="ECO:0007669"/>
    <property type="project" value="UniProtKB-SubCell"/>
</dbReference>
<comment type="subcellular location">
    <subcellularLocation>
        <location evidence="7">Plastid</location>
        <location evidence="7">Chloroplast</location>
    </subcellularLocation>
</comment>
<evidence type="ECO:0000313" key="9">
    <source>
        <dbReference type="Proteomes" id="UP000525078"/>
    </source>
</evidence>
<evidence type="ECO:0000256" key="7">
    <source>
        <dbReference type="RuleBase" id="RU362111"/>
    </source>
</evidence>
<dbReference type="Pfam" id="PF01327">
    <property type="entry name" value="Pep_deformylase"/>
    <property type="match status" value="1"/>
</dbReference>
<dbReference type="GO" id="GO:0046872">
    <property type="term" value="F:metal ion binding"/>
    <property type="evidence" value="ECO:0007669"/>
    <property type="project" value="UniProtKB-KW"/>
</dbReference>
<comment type="catalytic activity">
    <reaction evidence="7">
        <text>N-terminal N-formyl-L-methionyl-[peptide] + H2O = N-terminal L-methionyl-[peptide] + formate</text>
        <dbReference type="Rhea" id="RHEA:24420"/>
        <dbReference type="Rhea" id="RHEA-COMP:10639"/>
        <dbReference type="Rhea" id="RHEA-COMP:10640"/>
        <dbReference type="ChEBI" id="CHEBI:15377"/>
        <dbReference type="ChEBI" id="CHEBI:15740"/>
        <dbReference type="ChEBI" id="CHEBI:49298"/>
        <dbReference type="ChEBI" id="CHEBI:64731"/>
        <dbReference type="EC" id="3.5.1.88"/>
    </reaction>
</comment>
<keyword evidence="3 7" id="KW-0479">Metal-binding</keyword>
<dbReference type="InterPro" id="IPR036821">
    <property type="entry name" value="Peptide_deformylase_sf"/>
</dbReference>
<dbReference type="Gene3D" id="3.90.45.10">
    <property type="entry name" value="Peptide deformylase"/>
    <property type="match status" value="1"/>
</dbReference>
<name>A0A7J6EFC4_CANSA</name>
<evidence type="ECO:0000256" key="3">
    <source>
        <dbReference type="ARBA" id="ARBA00022723"/>
    </source>
</evidence>
<evidence type="ECO:0000256" key="2">
    <source>
        <dbReference type="ARBA" id="ARBA00012175"/>
    </source>
</evidence>
<dbReference type="GO" id="GO:0005739">
    <property type="term" value="C:mitochondrion"/>
    <property type="evidence" value="ECO:0007669"/>
    <property type="project" value="TreeGrafter"/>
</dbReference>
<keyword evidence="4 7" id="KW-0378">Hydrolase</keyword>
<evidence type="ECO:0000256" key="5">
    <source>
        <dbReference type="ARBA" id="ARBA00022917"/>
    </source>
</evidence>
<dbReference type="Proteomes" id="UP000525078">
    <property type="component" value="Unassembled WGS sequence"/>
</dbReference>
<dbReference type="PANTHER" id="PTHR10458:SF2">
    <property type="entry name" value="PEPTIDE DEFORMYLASE, MITOCHONDRIAL"/>
    <property type="match status" value="1"/>
</dbReference>
<gene>
    <name evidence="8" type="ORF">F8388_001086</name>
</gene>
<sequence>MEVASTRKWLASHSQSRLAIDSNRLRSLPQFGSSPKILFLCQIHTKALNHQIFFCSTWVLCPTPLRRFIGFRLNYAIIDSNVNCCLIIVDKQGGSDNNQCSWIYGNPIKIDASGWQACILQHECDDLERILYADTIVPRTFRTVENLDLPLPNGCPKSF</sequence>
<dbReference type="InterPro" id="IPR023635">
    <property type="entry name" value="Peptide_deformylase"/>
</dbReference>
<dbReference type="AlphaFoldDB" id="A0A7J6EFC4"/>
<comment type="caution">
    <text evidence="8">The sequence shown here is derived from an EMBL/GenBank/DDBJ whole genome shotgun (WGS) entry which is preliminary data.</text>
</comment>
<keyword evidence="7" id="KW-0150">Chloroplast</keyword>
<dbReference type="SUPFAM" id="SSF56420">
    <property type="entry name" value="Peptide deformylase"/>
    <property type="match status" value="1"/>
</dbReference>
<proteinExistence type="inferred from homology"/>
<protein>
    <recommendedName>
        <fullName evidence="2 7">Peptide deformylase</fullName>
        <ecNumber evidence="2 7">3.5.1.88</ecNumber>
    </recommendedName>
</protein>
<dbReference type="GO" id="GO:0006412">
    <property type="term" value="P:translation"/>
    <property type="evidence" value="ECO:0007669"/>
    <property type="project" value="UniProtKB-KW"/>
</dbReference>
<evidence type="ECO:0000256" key="6">
    <source>
        <dbReference type="ARBA" id="ARBA00037114"/>
    </source>
</evidence>
<evidence type="ECO:0000256" key="1">
    <source>
        <dbReference type="ARBA" id="ARBA00010759"/>
    </source>
</evidence>
<dbReference type="GO" id="GO:0042586">
    <property type="term" value="F:peptide deformylase activity"/>
    <property type="evidence" value="ECO:0007669"/>
    <property type="project" value="UniProtKB-EC"/>
</dbReference>